<reference evidence="3 4" key="1">
    <citation type="submission" date="2016-05" db="EMBL/GenBank/DDBJ databases">
        <title>Genomic and physiological characterization of Planctopirus sp. isolated from fresh water lake.</title>
        <authorList>
            <person name="Subhash Y."/>
            <person name="Ramana C."/>
        </authorList>
    </citation>
    <scope>NUCLEOTIDE SEQUENCE [LARGE SCALE GENOMIC DNA]</scope>
    <source>
        <strain evidence="3 4">JC280</strain>
    </source>
</reference>
<feature type="region of interest" description="Disordered" evidence="1">
    <location>
        <begin position="1"/>
        <end position="31"/>
    </location>
</feature>
<organism evidence="3 4">
    <name type="scientific">Planctopirus hydrillae</name>
    <dbReference type="NCBI Taxonomy" id="1841610"/>
    <lineage>
        <taxon>Bacteria</taxon>
        <taxon>Pseudomonadati</taxon>
        <taxon>Planctomycetota</taxon>
        <taxon>Planctomycetia</taxon>
        <taxon>Planctomycetales</taxon>
        <taxon>Planctomycetaceae</taxon>
        <taxon>Planctopirus</taxon>
    </lineage>
</organism>
<dbReference type="STRING" id="1841610.A6X21_04000"/>
<evidence type="ECO:0000256" key="2">
    <source>
        <dbReference type="SAM" id="Phobius"/>
    </source>
</evidence>
<evidence type="ECO:0000256" key="1">
    <source>
        <dbReference type="SAM" id="MobiDB-lite"/>
    </source>
</evidence>
<evidence type="ECO:0000313" key="3">
    <source>
        <dbReference type="EMBL" id="ODA34827.1"/>
    </source>
</evidence>
<protein>
    <recommendedName>
        <fullName evidence="5">AsmA-like C-terminal domain-containing protein</fullName>
    </recommendedName>
</protein>
<dbReference type="RefSeq" id="WP_068846299.1">
    <property type="nucleotide sequence ID" value="NZ_LYDR01000039.1"/>
</dbReference>
<keyword evidence="2" id="KW-0472">Membrane</keyword>
<dbReference type="Proteomes" id="UP000094828">
    <property type="component" value="Unassembled WGS sequence"/>
</dbReference>
<keyword evidence="2" id="KW-1133">Transmembrane helix</keyword>
<feature type="transmembrane region" description="Helical" evidence="2">
    <location>
        <begin position="37"/>
        <end position="56"/>
    </location>
</feature>
<keyword evidence="2" id="KW-0812">Transmembrane</keyword>
<gene>
    <name evidence="3" type="ORF">A6X21_04000</name>
</gene>
<dbReference type="AlphaFoldDB" id="A0A1C3ENJ6"/>
<evidence type="ECO:0000313" key="4">
    <source>
        <dbReference type="Proteomes" id="UP000094828"/>
    </source>
</evidence>
<comment type="caution">
    <text evidence="3">The sequence shown here is derived from an EMBL/GenBank/DDBJ whole genome shotgun (WGS) entry which is preliminary data.</text>
</comment>
<sequence>MNLPVAPSEPLPGQEPPANDISAASNSETPPKRSGRYLGVLVVLLLTAGWLAPTIVGQTSLRQKIPGLLFPHFTGTMTIGEASLGWLNAIELRNVLVKDAQGEIIATIPRLTSDATLISIIRQPAAPGIMTLHQPVIELKLDETSSNVERLLNELLAGESSGGPYSYTFKIDQGQVHWKEITSPREFVMEGLNVSFTTQGDAHSNRLAAQVKSELKGDRFQTPLSIDFDSLSTGGETPNSQGKLDLQCDALPLEIGEVLAKRSYPEARLAGILSASGKANWKFPSEMEKAEWTWNGQIGLTDLAIAGFPQMGNDLPQFKAIVLAGEASQSGPVATFRKLRLSTDVGGIDLDGPVPTAALLSAMTGESNATAALAELGDFRLSAAVDLARLAKLLPATLRIREGISIEAGRLEAMAVSSRPAQGQQQWVVSSKLEGLEAREQGRKLSWPEPVSARLVMLIEQGVAEVESLNVQSPFVVATGRGTIDAGEVRLQANLAKLAEEMGRFLDLGGLTLAGELNGNIALERTTTERVKVTGEFQASQFVLKLPTAEQPAKEFVWAEPDLRIGGEAILYAPAGKAPSQALSGTFVVASASDKLTANILQPVVFDGSAGGLDLTLQGGAGRWLTRARSLNLVGAYEANGLIEQSATVLWDKSTLNLQGGKLRWSDAQLLGSGIQLVDREIRIDLAASMDRQHGQVKLPELLVRSSAMILDGKNIVYAGNANGLQALAGDVGLKADLATLARWTNSSAVPMTTVPVGIVTGTVKVEAQGSSVQLDTQLQSDRIEIQSLTSRPGEPGVWQPLFSETNISSQLLVKGTLGQNNWELASFSLQGSGLGMTSRGRLNLDETQPRVELTGELAYDWDRLTPRLATSASNGSPSRTLRITGKGQRKFQLIGNLPSSGMAMTTPSVNVLTSGVPASDLAWIKSFTGEAGIGWDDASYMNLEIGAVELGGRLEDGWLRMTPINTTVNQGRVMLAPAVHLAAPVPVVILPKGEVAQNVQFSQELCETWLKYAAPLLADATRVSGSTSLELAGGQIPLSNMNGADVGGVLKIHGAEVAAGPLAMQITGVIQQIRAVIDRGAGTGNGGTLMRMPEQQTEFRLVNGRLHHRQLIFETSLATIRTTGSVGLDESLQMVVQIPLLDDWIGDRPVLQALKGQTINIPVGGTLSRPQVDGRAIGDLAKRVAGSAVESLIDGKLPGGLDRLLRPR</sequence>
<name>A0A1C3ENJ6_9PLAN</name>
<accession>A0A1C3ENJ6</accession>
<evidence type="ECO:0008006" key="5">
    <source>
        <dbReference type="Google" id="ProtNLM"/>
    </source>
</evidence>
<proteinExistence type="predicted"/>
<dbReference type="OrthoDB" id="244263at2"/>
<keyword evidence="4" id="KW-1185">Reference proteome</keyword>
<dbReference type="EMBL" id="LYDR01000039">
    <property type="protein sequence ID" value="ODA34827.1"/>
    <property type="molecule type" value="Genomic_DNA"/>
</dbReference>